<evidence type="ECO:0000313" key="4">
    <source>
        <dbReference type="EMBL" id="KAF8395250.1"/>
    </source>
</evidence>
<dbReference type="PANTHER" id="PTHR10545:SF29">
    <property type="entry name" value="GH14572P-RELATED"/>
    <property type="match status" value="1"/>
</dbReference>
<dbReference type="InterPro" id="IPR000182">
    <property type="entry name" value="GNAT_dom"/>
</dbReference>
<dbReference type="Proteomes" id="UP000655225">
    <property type="component" value="Unassembled WGS sequence"/>
</dbReference>
<dbReference type="Gene3D" id="3.40.630.30">
    <property type="match status" value="1"/>
</dbReference>
<sequence>MAVFERQTHHFSATETSLSTTFNSPPFQSFTVLILEVSQHPFPTRPPPQQPSLPSDHPRFYVEDIIVRECYRRKGFGRMLLSAVKMGCRRVEWSVLDWNLNAIKFYEEMGAPVLQDKRVLAGEALQAYGN</sequence>
<dbReference type="Pfam" id="PF00583">
    <property type="entry name" value="Acetyltransf_1"/>
    <property type="match status" value="1"/>
</dbReference>
<keyword evidence="5" id="KW-1185">Reference proteome</keyword>
<evidence type="ECO:0000259" key="3">
    <source>
        <dbReference type="PROSITE" id="PS51186"/>
    </source>
</evidence>
<dbReference type="AlphaFoldDB" id="A0A834YX64"/>
<protein>
    <recommendedName>
        <fullName evidence="3">N-acetyltransferase domain-containing protein</fullName>
    </recommendedName>
</protein>
<dbReference type="GO" id="GO:0008080">
    <property type="term" value="F:N-acetyltransferase activity"/>
    <property type="evidence" value="ECO:0007669"/>
    <property type="project" value="UniProtKB-ARBA"/>
</dbReference>
<dbReference type="EMBL" id="JABCRI010000013">
    <property type="protein sequence ID" value="KAF8395250.1"/>
    <property type="molecule type" value="Genomic_DNA"/>
</dbReference>
<reference evidence="4 5" key="1">
    <citation type="submission" date="2020-04" db="EMBL/GenBank/DDBJ databases">
        <title>Plant Genome Project.</title>
        <authorList>
            <person name="Zhang R.-G."/>
        </authorList>
    </citation>
    <scope>NUCLEOTIDE SEQUENCE [LARGE SCALE GENOMIC DNA]</scope>
    <source>
        <strain evidence="4">YNK0</strain>
        <tissue evidence="4">Leaf</tissue>
    </source>
</reference>
<proteinExistence type="predicted"/>
<dbReference type="SUPFAM" id="SSF55729">
    <property type="entry name" value="Acyl-CoA N-acyltransferases (Nat)"/>
    <property type="match status" value="1"/>
</dbReference>
<organism evidence="4 5">
    <name type="scientific">Tetracentron sinense</name>
    <name type="common">Spur-leaf</name>
    <dbReference type="NCBI Taxonomy" id="13715"/>
    <lineage>
        <taxon>Eukaryota</taxon>
        <taxon>Viridiplantae</taxon>
        <taxon>Streptophyta</taxon>
        <taxon>Embryophyta</taxon>
        <taxon>Tracheophyta</taxon>
        <taxon>Spermatophyta</taxon>
        <taxon>Magnoliopsida</taxon>
        <taxon>Trochodendrales</taxon>
        <taxon>Trochodendraceae</taxon>
        <taxon>Tetracentron</taxon>
    </lineage>
</organism>
<name>A0A834YX64_TETSI</name>
<keyword evidence="1" id="KW-0808">Transferase</keyword>
<dbReference type="OrthoDB" id="7305308at2759"/>
<gene>
    <name evidence="4" type="ORF">HHK36_019192</name>
</gene>
<evidence type="ECO:0000256" key="2">
    <source>
        <dbReference type="ARBA" id="ARBA00023315"/>
    </source>
</evidence>
<dbReference type="InterPro" id="IPR016181">
    <property type="entry name" value="Acyl_CoA_acyltransferase"/>
</dbReference>
<dbReference type="PROSITE" id="PS51186">
    <property type="entry name" value="GNAT"/>
    <property type="match status" value="1"/>
</dbReference>
<comment type="caution">
    <text evidence="4">The sequence shown here is derived from an EMBL/GenBank/DDBJ whole genome shotgun (WGS) entry which is preliminary data.</text>
</comment>
<evidence type="ECO:0000313" key="5">
    <source>
        <dbReference type="Proteomes" id="UP000655225"/>
    </source>
</evidence>
<dbReference type="PANTHER" id="PTHR10545">
    <property type="entry name" value="DIAMINE N-ACETYLTRANSFERASE"/>
    <property type="match status" value="1"/>
</dbReference>
<dbReference type="InterPro" id="IPR051016">
    <property type="entry name" value="Diverse_Substrate_AcTransf"/>
</dbReference>
<dbReference type="CDD" id="cd04301">
    <property type="entry name" value="NAT_SF"/>
    <property type="match status" value="1"/>
</dbReference>
<accession>A0A834YX64</accession>
<evidence type="ECO:0000256" key="1">
    <source>
        <dbReference type="ARBA" id="ARBA00022679"/>
    </source>
</evidence>
<feature type="domain" description="N-acetyltransferase" evidence="3">
    <location>
        <begin position="1"/>
        <end position="130"/>
    </location>
</feature>
<keyword evidence="2" id="KW-0012">Acyltransferase</keyword>